<keyword evidence="14" id="KW-1185">Reference proteome</keyword>
<feature type="compositionally biased region" description="Basic and acidic residues" evidence="11">
    <location>
        <begin position="228"/>
        <end position="241"/>
    </location>
</feature>
<organism evidence="14 15">
    <name type="scientific">Ascaris lumbricoides</name>
    <name type="common">Giant roundworm</name>
    <dbReference type="NCBI Taxonomy" id="6252"/>
    <lineage>
        <taxon>Eukaryota</taxon>
        <taxon>Metazoa</taxon>
        <taxon>Ecdysozoa</taxon>
        <taxon>Nematoda</taxon>
        <taxon>Chromadorea</taxon>
        <taxon>Rhabditida</taxon>
        <taxon>Spirurina</taxon>
        <taxon>Ascaridomorpha</taxon>
        <taxon>Ascaridoidea</taxon>
        <taxon>Ascarididae</taxon>
        <taxon>Ascaris</taxon>
    </lineage>
</organism>
<feature type="domain" description="J" evidence="13">
    <location>
        <begin position="19"/>
        <end position="81"/>
    </location>
</feature>
<dbReference type="InterPro" id="IPR036869">
    <property type="entry name" value="J_dom_sf"/>
</dbReference>
<evidence type="ECO:0000256" key="11">
    <source>
        <dbReference type="SAM" id="MobiDB-lite"/>
    </source>
</evidence>
<dbReference type="InterPro" id="IPR001623">
    <property type="entry name" value="DnaJ_domain"/>
</dbReference>
<dbReference type="PANTHER" id="PTHR46815">
    <property type="entry name" value="PROTEIN KISH-B"/>
    <property type="match status" value="1"/>
</dbReference>
<dbReference type="InterPro" id="IPR042863">
    <property type="entry name" value="Kish-B"/>
</dbReference>
<dbReference type="Proteomes" id="UP000036681">
    <property type="component" value="Unplaced"/>
</dbReference>
<dbReference type="CDD" id="cd06257">
    <property type="entry name" value="DnaJ"/>
    <property type="match status" value="1"/>
</dbReference>
<dbReference type="WBParaSite" id="ALUE_0000444401-mRNA-1">
    <property type="protein sequence ID" value="ALUE_0000444401-mRNA-1"/>
    <property type="gene ID" value="ALUE_0000444401"/>
</dbReference>
<reference evidence="15" key="1">
    <citation type="submission" date="2023-03" db="UniProtKB">
        <authorList>
            <consortium name="WormBaseParasite"/>
        </authorList>
    </citation>
    <scope>IDENTIFICATION</scope>
</reference>
<dbReference type="PROSITE" id="PS50076">
    <property type="entry name" value="DNAJ_2"/>
    <property type="match status" value="1"/>
</dbReference>
<evidence type="ECO:0000256" key="8">
    <source>
        <dbReference type="ARBA" id="ARBA00023034"/>
    </source>
</evidence>
<evidence type="ECO:0000256" key="4">
    <source>
        <dbReference type="ARBA" id="ARBA00017630"/>
    </source>
</evidence>
<feature type="region of interest" description="Disordered" evidence="11">
    <location>
        <begin position="228"/>
        <end position="248"/>
    </location>
</feature>
<evidence type="ECO:0000313" key="15">
    <source>
        <dbReference type="WBParaSite" id="ALUE_0000444401-mRNA-1"/>
    </source>
</evidence>
<proteinExistence type="inferred from homology"/>
<evidence type="ECO:0000256" key="2">
    <source>
        <dbReference type="ARBA" id="ARBA00004614"/>
    </source>
</evidence>
<keyword evidence="9 12" id="KW-0472">Membrane</keyword>
<dbReference type="Pfam" id="PF09495">
    <property type="entry name" value="DUF2462"/>
    <property type="match status" value="1"/>
</dbReference>
<sequence>MSDIVDTILLGERASKGDGLYALLGCSRNATIPQILAEYRERVRDCHPDTAEGDPHEACERFMKLQEAKIDTKTSVPTPQQFFLALQINAWKNNCLLLKSAAYSFDGLVIVALLVICTCAYLKRVPRVSSWLLSEKKGFFGVFYKAAVVGIRLHSTVSACCIAAALYVLFMMLPKGTKQKVKKAKPNGPKKGHRISIAPKKAVAIEQAKVNAEVTRLINQRNEEMIKERADRDVGRVDKKGATSSNRP</sequence>
<name>A0A9J2P4H5_ASCLU</name>
<dbReference type="Pfam" id="PF00226">
    <property type="entry name" value="DnaJ"/>
    <property type="match status" value="1"/>
</dbReference>
<feature type="transmembrane region" description="Helical" evidence="12">
    <location>
        <begin position="101"/>
        <end position="123"/>
    </location>
</feature>
<dbReference type="Pfam" id="PF06842">
    <property type="entry name" value="DUF1242"/>
    <property type="match status" value="1"/>
</dbReference>
<dbReference type="InterPro" id="IPR009653">
    <property type="entry name" value="Ksh1"/>
</dbReference>
<evidence type="ECO:0000256" key="1">
    <source>
        <dbReference type="ARBA" id="ARBA00002154"/>
    </source>
</evidence>
<evidence type="ECO:0000256" key="5">
    <source>
        <dbReference type="ARBA" id="ARBA00022692"/>
    </source>
</evidence>
<dbReference type="InterPro" id="IPR019034">
    <property type="entry name" value="UPF0390"/>
</dbReference>
<dbReference type="GO" id="GO:0000139">
    <property type="term" value="C:Golgi membrane"/>
    <property type="evidence" value="ECO:0007669"/>
    <property type="project" value="UniProtKB-SubCell"/>
</dbReference>
<protein>
    <recommendedName>
        <fullName evidence="4">Protein kish-B</fullName>
    </recommendedName>
    <alternativeName>
        <fullName evidence="10">Transmembrane protein 167B</fullName>
    </alternativeName>
</protein>
<keyword evidence="8" id="KW-0333">Golgi apparatus</keyword>
<evidence type="ECO:0000256" key="3">
    <source>
        <dbReference type="ARBA" id="ARBA00008961"/>
    </source>
</evidence>
<dbReference type="PANTHER" id="PTHR46815:SF1">
    <property type="entry name" value="PROTEIN KISH-B"/>
    <property type="match status" value="1"/>
</dbReference>
<evidence type="ECO:0000256" key="10">
    <source>
        <dbReference type="ARBA" id="ARBA00032458"/>
    </source>
</evidence>
<comment type="function">
    <text evidence="1">Involved in the early part of the secretory pathway.</text>
</comment>
<evidence type="ECO:0000259" key="13">
    <source>
        <dbReference type="PROSITE" id="PS50076"/>
    </source>
</evidence>
<feature type="transmembrane region" description="Helical" evidence="12">
    <location>
        <begin position="143"/>
        <end position="173"/>
    </location>
</feature>
<keyword evidence="6" id="KW-0732">Signal</keyword>
<evidence type="ECO:0000256" key="12">
    <source>
        <dbReference type="SAM" id="Phobius"/>
    </source>
</evidence>
<dbReference type="SUPFAM" id="SSF46565">
    <property type="entry name" value="Chaperone J-domain"/>
    <property type="match status" value="1"/>
</dbReference>
<dbReference type="AlphaFoldDB" id="A0A9J2P4H5"/>
<keyword evidence="5 12" id="KW-0812">Transmembrane</keyword>
<evidence type="ECO:0000256" key="6">
    <source>
        <dbReference type="ARBA" id="ARBA00022729"/>
    </source>
</evidence>
<keyword evidence="7 12" id="KW-1133">Transmembrane helix</keyword>
<comment type="similarity">
    <text evidence="3">Belongs to the KISH family.</text>
</comment>
<comment type="subcellular location">
    <subcellularLocation>
        <location evidence="2">Golgi apparatus membrane</location>
        <topology evidence="2">Single-pass type I membrane protein</topology>
    </subcellularLocation>
</comment>
<evidence type="ECO:0000256" key="9">
    <source>
        <dbReference type="ARBA" id="ARBA00023136"/>
    </source>
</evidence>
<dbReference type="Gene3D" id="1.10.287.110">
    <property type="entry name" value="DnaJ domain"/>
    <property type="match status" value="1"/>
</dbReference>
<evidence type="ECO:0000256" key="7">
    <source>
        <dbReference type="ARBA" id="ARBA00022989"/>
    </source>
</evidence>
<evidence type="ECO:0000313" key="14">
    <source>
        <dbReference type="Proteomes" id="UP000036681"/>
    </source>
</evidence>
<accession>A0A9J2P4H5</accession>